<sequence>MSFAFGGRFYGVGSGADLRLFASLS</sequence>
<dbReference type="Proteomes" id="UP000485880">
    <property type="component" value="Unassembled WGS sequence"/>
</dbReference>
<proteinExistence type="predicted"/>
<keyword evidence="2" id="KW-1185">Reference proteome</keyword>
<dbReference type="EMBL" id="CABFMQ020000120">
    <property type="protein sequence ID" value="VTZ52023.1"/>
    <property type="molecule type" value="Genomic_DNA"/>
</dbReference>
<organism evidence="1 2">
    <name type="scientific">Methylocella tundrae</name>
    <dbReference type="NCBI Taxonomy" id="227605"/>
    <lineage>
        <taxon>Bacteria</taxon>
        <taxon>Pseudomonadati</taxon>
        <taxon>Pseudomonadota</taxon>
        <taxon>Alphaproteobacteria</taxon>
        <taxon>Hyphomicrobiales</taxon>
        <taxon>Beijerinckiaceae</taxon>
        <taxon>Methylocella</taxon>
    </lineage>
</organism>
<gene>
    <name evidence="1" type="ORF">MPC4_60112</name>
</gene>
<dbReference type="AlphaFoldDB" id="A0A8B6MAH8"/>
<evidence type="ECO:0000313" key="2">
    <source>
        <dbReference type="Proteomes" id="UP000485880"/>
    </source>
</evidence>
<reference evidence="1 2" key="1">
    <citation type="submission" date="2019-05" db="EMBL/GenBank/DDBJ databases">
        <authorList>
            <person name="Farhan Ul Haque M."/>
        </authorList>
    </citation>
    <scope>NUCLEOTIDE SEQUENCE [LARGE SCALE GENOMIC DNA]</scope>
    <source>
        <strain evidence="1">2</strain>
    </source>
</reference>
<protein>
    <submittedName>
        <fullName evidence="1">Uncharacterized protein</fullName>
    </submittedName>
</protein>
<accession>A0A8B6MAH8</accession>
<comment type="caution">
    <text evidence="1">The sequence shown here is derived from an EMBL/GenBank/DDBJ whole genome shotgun (WGS) entry which is preliminary data.</text>
</comment>
<evidence type="ECO:0000313" key="1">
    <source>
        <dbReference type="EMBL" id="VTZ52023.1"/>
    </source>
</evidence>
<name>A0A8B6MAH8_METTU</name>